<dbReference type="InterPro" id="IPR012340">
    <property type="entry name" value="NA-bd_OB-fold"/>
</dbReference>
<evidence type="ECO:0000313" key="1">
    <source>
        <dbReference type="EMBL" id="PWA35577.1"/>
    </source>
</evidence>
<name>A0A2U1KFM0_ARTAN</name>
<dbReference type="Gene3D" id="2.40.50.140">
    <property type="entry name" value="Nucleic acid-binding proteins"/>
    <property type="match status" value="1"/>
</dbReference>
<dbReference type="AlphaFoldDB" id="A0A2U1KFM0"/>
<accession>A0A2U1KFM0</accession>
<gene>
    <name evidence="1" type="ORF">CTI12_AA606950</name>
</gene>
<sequence length="135" mass="15344">MRKTATTNRMTLLLGKYTQVTPIENQGFPLHHFSFAAYNEIGHRADSRDSIITDYIGVVRNIGQLREFGDSTTNRVTRRNIQIQNLSLKKNAINSNRLQPFEPNDLFLYAVTDSGMNKRWGHSASGDVKDTCKRA</sequence>
<dbReference type="EMBL" id="PKPP01019776">
    <property type="protein sequence ID" value="PWA35577.1"/>
    <property type="molecule type" value="Genomic_DNA"/>
</dbReference>
<dbReference type="Proteomes" id="UP000245207">
    <property type="component" value="Unassembled WGS sequence"/>
</dbReference>
<evidence type="ECO:0000313" key="2">
    <source>
        <dbReference type="Proteomes" id="UP000245207"/>
    </source>
</evidence>
<reference evidence="1 2" key="1">
    <citation type="journal article" date="2018" name="Mol. Plant">
        <title>The genome of Artemisia annua provides insight into the evolution of Asteraceae family and artemisinin biosynthesis.</title>
        <authorList>
            <person name="Shen Q."/>
            <person name="Zhang L."/>
            <person name="Liao Z."/>
            <person name="Wang S."/>
            <person name="Yan T."/>
            <person name="Shi P."/>
            <person name="Liu M."/>
            <person name="Fu X."/>
            <person name="Pan Q."/>
            <person name="Wang Y."/>
            <person name="Lv Z."/>
            <person name="Lu X."/>
            <person name="Zhang F."/>
            <person name="Jiang W."/>
            <person name="Ma Y."/>
            <person name="Chen M."/>
            <person name="Hao X."/>
            <person name="Li L."/>
            <person name="Tang Y."/>
            <person name="Lv G."/>
            <person name="Zhou Y."/>
            <person name="Sun X."/>
            <person name="Brodelius P.E."/>
            <person name="Rose J.K.C."/>
            <person name="Tang K."/>
        </authorList>
    </citation>
    <scope>NUCLEOTIDE SEQUENCE [LARGE SCALE GENOMIC DNA]</scope>
    <source>
        <strain evidence="2">cv. Huhao1</strain>
        <tissue evidence="1">Leaf</tissue>
    </source>
</reference>
<dbReference type="OrthoDB" id="10028886at2759"/>
<comment type="caution">
    <text evidence="1">The sequence shown here is derived from an EMBL/GenBank/DDBJ whole genome shotgun (WGS) entry which is preliminary data.</text>
</comment>
<organism evidence="1 2">
    <name type="scientific">Artemisia annua</name>
    <name type="common">Sweet wormwood</name>
    <dbReference type="NCBI Taxonomy" id="35608"/>
    <lineage>
        <taxon>Eukaryota</taxon>
        <taxon>Viridiplantae</taxon>
        <taxon>Streptophyta</taxon>
        <taxon>Embryophyta</taxon>
        <taxon>Tracheophyta</taxon>
        <taxon>Spermatophyta</taxon>
        <taxon>Magnoliopsida</taxon>
        <taxon>eudicotyledons</taxon>
        <taxon>Gunneridae</taxon>
        <taxon>Pentapetalae</taxon>
        <taxon>asterids</taxon>
        <taxon>campanulids</taxon>
        <taxon>Asterales</taxon>
        <taxon>Asteraceae</taxon>
        <taxon>Asteroideae</taxon>
        <taxon>Anthemideae</taxon>
        <taxon>Artemisiinae</taxon>
        <taxon>Artemisia</taxon>
    </lineage>
</organism>
<proteinExistence type="predicted"/>
<keyword evidence="2" id="KW-1185">Reference proteome</keyword>
<protein>
    <submittedName>
        <fullName evidence="1">Thiamine phosphate synthase</fullName>
    </submittedName>
</protein>